<reference evidence="1 2" key="1">
    <citation type="journal article" date="2005" name="Nature">
        <title>Initial sequence of the chimpanzee genome and comparison with the human genome.</title>
        <authorList>
            <consortium name="Chimpanzee sequencing and analysis consortium"/>
        </authorList>
    </citation>
    <scope>NUCLEOTIDE SEQUENCE [LARGE SCALE GENOMIC DNA]</scope>
</reference>
<dbReference type="OMA" id="NADSDCM"/>
<protein>
    <submittedName>
        <fullName evidence="1">Uncharacterized protein</fullName>
    </submittedName>
</protein>
<dbReference type="Proteomes" id="UP000002277">
    <property type="component" value="Chromosome 19"/>
</dbReference>
<dbReference type="GeneTree" id="ENSGT00760000120431"/>
<reference evidence="1" key="2">
    <citation type="submission" date="2025-08" db="UniProtKB">
        <authorList>
            <consortium name="Ensembl"/>
        </authorList>
    </citation>
    <scope>IDENTIFICATION</scope>
</reference>
<dbReference type="Ensembl" id="ENSPTRT00000083857.1">
    <property type="protein sequence ID" value="ENSPTRP00000077898.1"/>
    <property type="gene ID" value="ENSPTRG00000048388.1"/>
</dbReference>
<dbReference type="AlphaFoldDB" id="A0A2I3SLV1"/>
<reference evidence="1" key="3">
    <citation type="submission" date="2025-09" db="UniProtKB">
        <authorList>
            <consortium name="Ensembl"/>
        </authorList>
    </citation>
    <scope>IDENTIFICATION</scope>
</reference>
<dbReference type="Bgee" id="ENSPTRG00000048388">
    <property type="expression patterns" value="Expressed in testis and 1 other cell type or tissue"/>
</dbReference>
<accession>A0A2I3SLV1</accession>
<dbReference type="InParanoid" id="A0A2I3SLV1"/>
<keyword evidence="2" id="KW-1185">Reference proteome</keyword>
<organism evidence="1 2">
    <name type="scientific">Pan troglodytes</name>
    <name type="common">Chimpanzee</name>
    <dbReference type="NCBI Taxonomy" id="9598"/>
    <lineage>
        <taxon>Eukaryota</taxon>
        <taxon>Metazoa</taxon>
        <taxon>Chordata</taxon>
        <taxon>Craniata</taxon>
        <taxon>Vertebrata</taxon>
        <taxon>Euteleostomi</taxon>
        <taxon>Mammalia</taxon>
        <taxon>Eutheria</taxon>
        <taxon>Euarchontoglires</taxon>
        <taxon>Primates</taxon>
        <taxon>Haplorrhini</taxon>
        <taxon>Catarrhini</taxon>
        <taxon>Hominidae</taxon>
        <taxon>Pan</taxon>
    </lineage>
</organism>
<evidence type="ECO:0000313" key="1">
    <source>
        <dbReference type="Ensembl" id="ENSPTRP00000077898.1"/>
    </source>
</evidence>
<proteinExistence type="predicted"/>
<name>A0A2I3SLV1_PANTR</name>
<sequence length="148" mass="16131">MAMHLSGVNADSDCMATFTLNFIVAVNAPFLSFSPLKIREHAGLSCARHSIPHMVDEGGCGSDGSTAVHPGGWTCVPGYQSLRLTSPHVHAALPLAVSTFWVSLKDFTGADFTKAKLFLKEVDMKDLKSGLLEKSKHRLMTYLHPTRF</sequence>
<evidence type="ECO:0000313" key="2">
    <source>
        <dbReference type="Proteomes" id="UP000002277"/>
    </source>
</evidence>
<dbReference type="EMBL" id="AACZ04019780">
    <property type="status" value="NOT_ANNOTATED_CDS"/>
    <property type="molecule type" value="Genomic_DNA"/>
</dbReference>